<keyword evidence="2" id="KW-1185">Reference proteome</keyword>
<evidence type="ECO:0000313" key="1">
    <source>
        <dbReference type="EMBL" id="OTF72908.1"/>
    </source>
</evidence>
<dbReference type="EMBL" id="MUJZ01054083">
    <property type="protein sequence ID" value="OTF72908.1"/>
    <property type="molecule type" value="Genomic_DNA"/>
</dbReference>
<sequence>MWIAIINIHHLQSKPLITSFALIWSSIYFY</sequence>
<gene>
    <name evidence="1" type="ORF">BLA29_013936</name>
</gene>
<proteinExistence type="predicted"/>
<evidence type="ECO:0000313" key="2">
    <source>
        <dbReference type="Proteomes" id="UP000194236"/>
    </source>
</evidence>
<protein>
    <submittedName>
        <fullName evidence="1">Uncharacterized protein</fullName>
    </submittedName>
</protein>
<dbReference type="AlphaFoldDB" id="A0A1Y3AYM9"/>
<accession>A0A1Y3AYM9</accession>
<reference evidence="1 2" key="1">
    <citation type="submission" date="2017-03" db="EMBL/GenBank/DDBJ databases">
        <title>Genome Survey of Euroglyphus maynei.</title>
        <authorList>
            <person name="Arlian L.G."/>
            <person name="Morgan M.S."/>
            <person name="Rider S.D."/>
        </authorList>
    </citation>
    <scope>NUCLEOTIDE SEQUENCE [LARGE SCALE GENOMIC DNA]</scope>
    <source>
        <strain evidence="1">Arlian Lab</strain>
        <tissue evidence="1">Whole body</tissue>
    </source>
</reference>
<dbReference type="Proteomes" id="UP000194236">
    <property type="component" value="Unassembled WGS sequence"/>
</dbReference>
<organism evidence="1 2">
    <name type="scientific">Euroglyphus maynei</name>
    <name type="common">Mayne's house dust mite</name>
    <dbReference type="NCBI Taxonomy" id="6958"/>
    <lineage>
        <taxon>Eukaryota</taxon>
        <taxon>Metazoa</taxon>
        <taxon>Ecdysozoa</taxon>
        <taxon>Arthropoda</taxon>
        <taxon>Chelicerata</taxon>
        <taxon>Arachnida</taxon>
        <taxon>Acari</taxon>
        <taxon>Acariformes</taxon>
        <taxon>Sarcoptiformes</taxon>
        <taxon>Astigmata</taxon>
        <taxon>Psoroptidia</taxon>
        <taxon>Analgoidea</taxon>
        <taxon>Pyroglyphidae</taxon>
        <taxon>Pyroglyphinae</taxon>
        <taxon>Euroglyphus</taxon>
    </lineage>
</organism>
<comment type="caution">
    <text evidence="1">The sequence shown here is derived from an EMBL/GenBank/DDBJ whole genome shotgun (WGS) entry which is preliminary data.</text>
</comment>
<name>A0A1Y3AYM9_EURMA</name>